<reference evidence="4" key="1">
    <citation type="submission" date="2016-10" db="EMBL/GenBank/DDBJ databases">
        <authorList>
            <person name="Varghese N."/>
            <person name="Submissions S."/>
        </authorList>
    </citation>
    <scope>NUCLEOTIDE SEQUENCE [LARGE SCALE GENOMIC DNA]</scope>
    <source>
        <strain evidence="4">DSM 17933</strain>
    </source>
</reference>
<evidence type="ECO:0008006" key="5">
    <source>
        <dbReference type="Google" id="ProtNLM"/>
    </source>
</evidence>
<dbReference type="STRING" id="405671.SAMN05421827_12833"/>
<dbReference type="Proteomes" id="UP000199643">
    <property type="component" value="Unassembled WGS sequence"/>
</dbReference>
<evidence type="ECO:0000256" key="2">
    <source>
        <dbReference type="SAM" id="SignalP"/>
    </source>
</evidence>
<name>A0A1G8D753_9SPHI</name>
<feature type="chain" id="PRO_5011523560" description="Lipoprotein" evidence="2">
    <location>
        <begin position="25"/>
        <end position="79"/>
    </location>
</feature>
<evidence type="ECO:0000313" key="4">
    <source>
        <dbReference type="Proteomes" id="UP000199643"/>
    </source>
</evidence>
<feature type="signal peptide" evidence="2">
    <location>
        <begin position="1"/>
        <end position="24"/>
    </location>
</feature>
<organism evidence="3 4">
    <name type="scientific">Pedobacter terrae</name>
    <dbReference type="NCBI Taxonomy" id="405671"/>
    <lineage>
        <taxon>Bacteria</taxon>
        <taxon>Pseudomonadati</taxon>
        <taxon>Bacteroidota</taxon>
        <taxon>Sphingobacteriia</taxon>
        <taxon>Sphingobacteriales</taxon>
        <taxon>Sphingobacteriaceae</taxon>
        <taxon>Pedobacter</taxon>
    </lineage>
</organism>
<evidence type="ECO:0000256" key="1">
    <source>
        <dbReference type="SAM" id="MobiDB-lite"/>
    </source>
</evidence>
<dbReference type="AlphaFoldDB" id="A0A1G8D753"/>
<keyword evidence="4" id="KW-1185">Reference proteome</keyword>
<accession>A0A1G8D753</accession>
<dbReference type="RefSeq" id="WP_090504134.1">
    <property type="nucleotide sequence ID" value="NZ_FNCH01000028.1"/>
</dbReference>
<keyword evidence="2" id="KW-0732">Signal</keyword>
<gene>
    <name evidence="3" type="ORF">SAMN05421827_12833</name>
</gene>
<feature type="compositionally biased region" description="Basic and acidic residues" evidence="1">
    <location>
        <begin position="52"/>
        <end position="72"/>
    </location>
</feature>
<feature type="region of interest" description="Disordered" evidence="1">
    <location>
        <begin position="52"/>
        <end position="79"/>
    </location>
</feature>
<dbReference type="PROSITE" id="PS51257">
    <property type="entry name" value="PROKAR_LIPOPROTEIN"/>
    <property type="match status" value="1"/>
</dbReference>
<evidence type="ECO:0000313" key="3">
    <source>
        <dbReference type="EMBL" id="SDH53587.1"/>
    </source>
</evidence>
<dbReference type="EMBL" id="FNCH01000028">
    <property type="protein sequence ID" value="SDH53587.1"/>
    <property type="molecule type" value="Genomic_DNA"/>
</dbReference>
<sequence length="79" mass="8829">MKTSLLALISAIIFLASCSNNQKAAEENSVDTVSIVDTLKNADTVTKDTVAVKKSDRQKDEERDQKIMDDILKKRKTMK</sequence>
<protein>
    <recommendedName>
        <fullName evidence="5">Lipoprotein</fullName>
    </recommendedName>
</protein>
<proteinExistence type="predicted"/>